<dbReference type="RefSeq" id="WP_162221955.1">
    <property type="nucleotide sequence ID" value="NZ_JANJZM010000010.1"/>
</dbReference>
<keyword evidence="1" id="KW-0645">Protease</keyword>
<evidence type="ECO:0000313" key="2">
    <source>
        <dbReference type="EMBL" id="NDO40648.1"/>
    </source>
</evidence>
<dbReference type="AlphaFoldDB" id="A0A845T0E8"/>
<dbReference type="InterPro" id="IPR005322">
    <property type="entry name" value="Peptidase_C69"/>
</dbReference>
<dbReference type="EMBL" id="VIQT01000022">
    <property type="protein sequence ID" value="NDO40648.1"/>
    <property type="molecule type" value="Genomic_DNA"/>
</dbReference>
<protein>
    <recommendedName>
        <fullName evidence="1">Dipeptidase</fullName>
        <ecNumber evidence="1">3.4.-.-</ecNumber>
    </recommendedName>
</protein>
<keyword evidence="1" id="KW-0378">Hydrolase</keyword>
<dbReference type="GO" id="GO:0006508">
    <property type="term" value="P:proteolysis"/>
    <property type="evidence" value="ECO:0007669"/>
    <property type="project" value="UniProtKB-KW"/>
</dbReference>
<evidence type="ECO:0000313" key="3">
    <source>
        <dbReference type="Proteomes" id="UP000462501"/>
    </source>
</evidence>
<comment type="catalytic activity">
    <reaction evidence="1">
        <text>an L-aminoacyl-L-amino acid + H2O = 2 an L-alpha-amino acid</text>
        <dbReference type="Rhea" id="RHEA:48940"/>
        <dbReference type="ChEBI" id="CHEBI:15377"/>
        <dbReference type="ChEBI" id="CHEBI:59869"/>
        <dbReference type="ChEBI" id="CHEBI:77460"/>
    </reaction>
</comment>
<dbReference type="Gene3D" id="3.60.60.10">
    <property type="entry name" value="Penicillin V Acylase, Chain A"/>
    <property type="match status" value="1"/>
</dbReference>
<proteinExistence type="inferred from homology"/>
<gene>
    <name evidence="2" type="ORF">FMM72_15735</name>
</gene>
<dbReference type="PANTHER" id="PTHR12994:SF17">
    <property type="entry name" value="LD30995P"/>
    <property type="match status" value="1"/>
</dbReference>
<dbReference type="EC" id="3.4.-.-" evidence="1"/>
<keyword evidence="1" id="KW-0224">Dipeptidase</keyword>
<dbReference type="GO" id="GO:0016805">
    <property type="term" value="F:dipeptidase activity"/>
    <property type="evidence" value="ECO:0007669"/>
    <property type="project" value="UniProtKB-KW"/>
</dbReference>
<dbReference type="Pfam" id="PF03577">
    <property type="entry name" value="Peptidase_C69"/>
    <property type="match status" value="1"/>
</dbReference>
<accession>A0A845T0E8</accession>
<reference evidence="2 3" key="1">
    <citation type="submission" date="2019-06" db="EMBL/GenBank/DDBJ databases">
        <title>Draft genome sequences of 15 bacterial species constituting the stable defined intestinal microbiota of the GM15 gnotobiotic mouse model.</title>
        <authorList>
            <person name="Elie C."/>
            <person name="Mathieu A."/>
            <person name="Saliou A."/>
            <person name="Darnaud M."/>
            <person name="Leulier F."/>
            <person name="Tamellini A."/>
        </authorList>
    </citation>
    <scope>NUCLEOTIDE SEQUENCE [LARGE SCALE GENOMIC DNA]</scope>
    <source>
        <strain evidence="2 3">JM4-15</strain>
    </source>
</reference>
<organism evidence="2 3">
    <name type="scientific">Anaerotruncus colihominis</name>
    <dbReference type="NCBI Taxonomy" id="169435"/>
    <lineage>
        <taxon>Bacteria</taxon>
        <taxon>Bacillati</taxon>
        <taxon>Bacillota</taxon>
        <taxon>Clostridia</taxon>
        <taxon>Eubacteriales</taxon>
        <taxon>Oscillospiraceae</taxon>
        <taxon>Anaerotruncus</taxon>
    </lineage>
</organism>
<comment type="similarity">
    <text evidence="1">Belongs to the peptidase C69 family.</text>
</comment>
<comment type="caution">
    <text evidence="2">The sequence shown here is derived from an EMBL/GenBank/DDBJ whole genome shotgun (WGS) entry which is preliminary data.</text>
</comment>
<dbReference type="Proteomes" id="UP000462501">
    <property type="component" value="Unassembled WGS sequence"/>
</dbReference>
<dbReference type="PANTHER" id="PTHR12994">
    <property type="entry name" value="SECERNIN"/>
    <property type="match status" value="1"/>
</dbReference>
<sequence length="463" mass="51265">MCTCLIAGKKATISGRAMLAANDDWEKIPSVLTHTPRRGHVPGETYLLTAGGRIPEIAETCGYSYTACKYNTGTLDRSWAGGVNDCGVAVAGTGASAFKAIPCEDALLEPDDIPLLVLTRGTSARQAVRMLGELIRQYGIRYSGLEGCESMATYSIADAEEGWFLEVAPGNHWVAVRVPDDQVAVRPNALCTHDADLTDTENVLASPGLAEYAREQGWWDGDIHHFDFAAAYGSDVSPNEWGPELDRMNLLRRWRAVSLFSGKDMPYEDLTYSVVPNRLLSMEDFKNALRDLYQGTPYDLSKAPGAGRYGDPFHDDPPEYALCRRWTVASFVADFRKEGAPVMWVSMGCPKTSCYIPLYADISDLPACCEETEPGKDTPSLFWSFQALHFLTCRRYSENIPLVEAALTAYEQEADEALASIHDKLAALPADRRRAEQTAFTHRQIQQALTLCRDTHTALLYRY</sequence>
<name>A0A845T0E8_9FIRM</name>
<dbReference type="GO" id="GO:0070004">
    <property type="term" value="F:cysteine-type exopeptidase activity"/>
    <property type="evidence" value="ECO:0007669"/>
    <property type="project" value="InterPro"/>
</dbReference>
<evidence type="ECO:0000256" key="1">
    <source>
        <dbReference type="RuleBase" id="RU364089"/>
    </source>
</evidence>